<evidence type="ECO:0000259" key="11">
    <source>
        <dbReference type="PROSITE" id="PS51085"/>
    </source>
</evidence>
<dbReference type="GO" id="GO:0005739">
    <property type="term" value="C:mitochondrion"/>
    <property type="evidence" value="ECO:0007669"/>
    <property type="project" value="UniProtKB-SubCell"/>
</dbReference>
<dbReference type="PANTHER" id="PTHR23426:SF76">
    <property type="entry name" value="ADRENODOXIN-LIKE PROTEIN 2, MITOCHONDRIAL"/>
    <property type="match status" value="1"/>
</dbReference>
<protein>
    <submittedName>
        <fullName evidence="13">Adrenodoxin, mitochondrial-like</fullName>
    </submittedName>
</protein>
<dbReference type="PROSITE" id="PS51085">
    <property type="entry name" value="2FE2S_FER_2"/>
    <property type="match status" value="1"/>
</dbReference>
<evidence type="ECO:0000256" key="1">
    <source>
        <dbReference type="ARBA" id="ARBA00004173"/>
    </source>
</evidence>
<dbReference type="AlphaFoldDB" id="A0A8B7ZQG3"/>
<comment type="cofactor">
    <cofactor evidence="10">
        <name>[2Fe-2S] cluster</name>
        <dbReference type="ChEBI" id="CHEBI:190135"/>
    </cofactor>
</comment>
<comment type="subcellular location">
    <subcellularLocation>
        <location evidence="1">Mitochondrion</location>
    </subcellularLocation>
</comment>
<evidence type="ECO:0000256" key="3">
    <source>
        <dbReference type="ARBA" id="ARBA00022448"/>
    </source>
</evidence>
<dbReference type="Proteomes" id="UP000694845">
    <property type="component" value="Unplaced"/>
</dbReference>
<gene>
    <name evidence="13" type="primary">LOC110988451</name>
</gene>
<evidence type="ECO:0000256" key="8">
    <source>
        <dbReference type="ARBA" id="ARBA00023014"/>
    </source>
</evidence>
<dbReference type="CTD" id="2230"/>
<dbReference type="GO" id="GO:0009055">
    <property type="term" value="F:electron transfer activity"/>
    <property type="evidence" value="ECO:0007669"/>
    <property type="project" value="TreeGrafter"/>
</dbReference>
<reference evidence="13" key="1">
    <citation type="submission" date="2025-08" db="UniProtKB">
        <authorList>
            <consortium name="RefSeq"/>
        </authorList>
    </citation>
    <scope>IDENTIFICATION</scope>
</reference>
<dbReference type="InterPro" id="IPR012675">
    <property type="entry name" value="Beta-grasp_dom_sf"/>
</dbReference>
<keyword evidence="7" id="KW-0408">Iron</keyword>
<dbReference type="KEGG" id="aplc:110988451"/>
<dbReference type="PANTHER" id="PTHR23426">
    <property type="entry name" value="FERREDOXIN/ADRENODOXIN"/>
    <property type="match status" value="1"/>
</dbReference>
<dbReference type="SUPFAM" id="SSF54292">
    <property type="entry name" value="2Fe-2S ferredoxin-like"/>
    <property type="match status" value="1"/>
</dbReference>
<evidence type="ECO:0000256" key="10">
    <source>
        <dbReference type="ARBA" id="ARBA00034078"/>
    </source>
</evidence>
<accession>A0A8B7ZQG3</accession>
<keyword evidence="9" id="KW-0496">Mitochondrion</keyword>
<evidence type="ECO:0000313" key="12">
    <source>
        <dbReference type="Proteomes" id="UP000694845"/>
    </source>
</evidence>
<dbReference type="Pfam" id="PF00111">
    <property type="entry name" value="Fer2"/>
    <property type="match status" value="1"/>
</dbReference>
<dbReference type="GO" id="GO:0140647">
    <property type="term" value="P:P450-containing electron transport chain"/>
    <property type="evidence" value="ECO:0007669"/>
    <property type="project" value="InterPro"/>
</dbReference>
<evidence type="ECO:0000256" key="2">
    <source>
        <dbReference type="ARBA" id="ARBA00010914"/>
    </source>
</evidence>
<keyword evidence="5" id="KW-0479">Metal-binding</keyword>
<dbReference type="GeneID" id="110988451"/>
<evidence type="ECO:0000256" key="9">
    <source>
        <dbReference type="ARBA" id="ARBA00023128"/>
    </source>
</evidence>
<sequence length="226" mass="24857">MSSVILSALCRPVSTALCRFPSTNRLPKYRRTFEILFRQVIKSGSSSPWSRLNAQTYTSTCISKSRTSFPGFSVCNRVSSLGDSSLHTVPPKHPTICNERLISMSARHLAKKGELVTIHFINRDGEKITVKGRTGQNILDVVVDNDLDIDGYGACEGTLSCSTCHLIFADDLFQHLPKPSDEELDMLDLAYGQTDTSRLGCQVILTKEMDGMTVVVPEGVADARDV</sequence>
<evidence type="ECO:0000313" key="13">
    <source>
        <dbReference type="RefSeq" id="XP_022107639.1"/>
    </source>
</evidence>
<feature type="domain" description="2Fe-2S ferredoxin-type" evidence="11">
    <location>
        <begin position="116"/>
        <end position="220"/>
    </location>
</feature>
<dbReference type="PRINTS" id="PR00355">
    <property type="entry name" value="ADRENODOXIN"/>
</dbReference>
<dbReference type="InterPro" id="IPR001055">
    <property type="entry name" value="Adrenodoxin-like"/>
</dbReference>
<evidence type="ECO:0000256" key="6">
    <source>
        <dbReference type="ARBA" id="ARBA00022982"/>
    </source>
</evidence>
<dbReference type="PROSITE" id="PS00814">
    <property type="entry name" value="ADX"/>
    <property type="match status" value="1"/>
</dbReference>
<evidence type="ECO:0000256" key="5">
    <source>
        <dbReference type="ARBA" id="ARBA00022723"/>
    </source>
</evidence>
<dbReference type="OrthoDB" id="268593at2759"/>
<dbReference type="Gene3D" id="3.10.20.30">
    <property type="match status" value="1"/>
</dbReference>
<keyword evidence="12" id="KW-1185">Reference proteome</keyword>
<dbReference type="RefSeq" id="XP_022107639.1">
    <property type="nucleotide sequence ID" value="XM_022251947.1"/>
</dbReference>
<evidence type="ECO:0000256" key="4">
    <source>
        <dbReference type="ARBA" id="ARBA00022714"/>
    </source>
</evidence>
<name>A0A8B7ZQG3_ACAPL</name>
<keyword evidence="3" id="KW-0813">Transport</keyword>
<proteinExistence type="inferred from homology"/>
<evidence type="ECO:0000256" key="7">
    <source>
        <dbReference type="ARBA" id="ARBA00023004"/>
    </source>
</evidence>
<dbReference type="GO" id="GO:0051537">
    <property type="term" value="F:2 iron, 2 sulfur cluster binding"/>
    <property type="evidence" value="ECO:0007669"/>
    <property type="project" value="UniProtKB-KW"/>
</dbReference>
<keyword evidence="4" id="KW-0001">2Fe-2S</keyword>
<keyword evidence="8" id="KW-0411">Iron-sulfur</keyword>
<comment type="similarity">
    <text evidence="2">Belongs to the adrenodoxin/putidaredoxin family.</text>
</comment>
<organism evidence="12 13">
    <name type="scientific">Acanthaster planci</name>
    <name type="common">Crown-of-thorns starfish</name>
    <dbReference type="NCBI Taxonomy" id="133434"/>
    <lineage>
        <taxon>Eukaryota</taxon>
        <taxon>Metazoa</taxon>
        <taxon>Echinodermata</taxon>
        <taxon>Eleutherozoa</taxon>
        <taxon>Asterozoa</taxon>
        <taxon>Asteroidea</taxon>
        <taxon>Valvatacea</taxon>
        <taxon>Valvatida</taxon>
        <taxon>Acanthasteridae</taxon>
        <taxon>Acanthaster</taxon>
    </lineage>
</organism>
<dbReference type="FunFam" id="3.10.20.30:FF:000013">
    <property type="entry name" value="Adrenodoxin, mitochondrial"/>
    <property type="match status" value="1"/>
</dbReference>
<dbReference type="InterPro" id="IPR018298">
    <property type="entry name" value="Adrenodoxin_Fe-S_BS"/>
</dbReference>
<keyword evidence="6" id="KW-0249">Electron transport</keyword>
<dbReference type="InterPro" id="IPR001041">
    <property type="entry name" value="2Fe-2S_ferredoxin-type"/>
</dbReference>
<dbReference type="InterPro" id="IPR036010">
    <property type="entry name" value="2Fe-2S_ferredoxin-like_sf"/>
</dbReference>
<dbReference type="GO" id="GO:0046872">
    <property type="term" value="F:metal ion binding"/>
    <property type="evidence" value="ECO:0007669"/>
    <property type="project" value="UniProtKB-KW"/>
</dbReference>